<dbReference type="Proteomes" id="UP001493487">
    <property type="component" value="Unassembled WGS sequence"/>
</dbReference>
<keyword evidence="2" id="KW-0472">Membrane</keyword>
<protein>
    <submittedName>
        <fullName evidence="4">DUF4352 domain-containing protein</fullName>
    </submittedName>
</protein>
<dbReference type="Pfam" id="PF11611">
    <property type="entry name" value="DUF4352"/>
    <property type="match status" value="1"/>
</dbReference>
<evidence type="ECO:0000256" key="2">
    <source>
        <dbReference type="SAM" id="Phobius"/>
    </source>
</evidence>
<gene>
    <name evidence="4" type="ORF">QJS35_23100</name>
</gene>
<name>A0ABV1KZ64_9BACL</name>
<dbReference type="InterPro" id="IPR029051">
    <property type="entry name" value="DUF4352"/>
</dbReference>
<dbReference type="RefSeq" id="WP_232187290.1">
    <property type="nucleotide sequence ID" value="NZ_JAIOAP010000012.1"/>
</dbReference>
<accession>A0ABV1KZ64</accession>
<proteinExistence type="predicted"/>
<keyword evidence="2" id="KW-0812">Transmembrane</keyword>
<keyword evidence="1" id="KW-0732">Signal</keyword>
<keyword evidence="2" id="KW-1133">Transmembrane helix</keyword>
<evidence type="ECO:0000313" key="4">
    <source>
        <dbReference type="EMBL" id="MEQ4485281.1"/>
    </source>
</evidence>
<sequence length="206" mass="22175">MHIDGKVKPVNKGDHKKKREQGDKILYWALGVIILLIIIAGIFASNGSNENPVATSSSPISIVETPAAAIIPVYKLGQDAKAGTFTYKVSGVTVTDVLKSGYDETKTEDQFVVVKIRITNGDVNPRDISANSFELRDQSGNSYKAFDRNSNVGKDEPLYYETLNPGLSRTRVVIFETPAGISGLTLRADSGVALAGGEFIDIDLGQ</sequence>
<keyword evidence="5" id="KW-1185">Reference proteome</keyword>
<evidence type="ECO:0000256" key="1">
    <source>
        <dbReference type="ARBA" id="ARBA00022729"/>
    </source>
</evidence>
<comment type="caution">
    <text evidence="4">The sequence shown here is derived from an EMBL/GenBank/DDBJ whole genome shotgun (WGS) entry which is preliminary data.</text>
</comment>
<dbReference type="InterPro" id="IPR029050">
    <property type="entry name" value="Immunoprotect_excell_Ig-like"/>
</dbReference>
<reference evidence="4 5" key="1">
    <citation type="journal article" date="2023" name="Genome Announc.">
        <title>Pan-Genome Analyses of the Genus Cohnella and Proposal of the Novel Species Cohnella silvisoli sp. nov., Isolated from Forest Soil.</title>
        <authorList>
            <person name="Wang C."/>
            <person name="Mao L."/>
            <person name="Bao G."/>
            <person name="Zhu H."/>
        </authorList>
    </citation>
    <scope>NUCLEOTIDE SEQUENCE [LARGE SCALE GENOMIC DNA]</scope>
    <source>
        <strain evidence="4 5">NL03-T5-1</strain>
    </source>
</reference>
<evidence type="ECO:0000313" key="5">
    <source>
        <dbReference type="Proteomes" id="UP001493487"/>
    </source>
</evidence>
<evidence type="ECO:0000259" key="3">
    <source>
        <dbReference type="Pfam" id="PF11611"/>
    </source>
</evidence>
<dbReference type="Gene3D" id="2.60.40.1240">
    <property type="match status" value="1"/>
</dbReference>
<feature type="transmembrane region" description="Helical" evidence="2">
    <location>
        <begin position="25"/>
        <end position="44"/>
    </location>
</feature>
<feature type="domain" description="DUF4352" evidence="3">
    <location>
        <begin position="74"/>
        <end position="194"/>
    </location>
</feature>
<dbReference type="EMBL" id="JASKHM010000014">
    <property type="protein sequence ID" value="MEQ4485281.1"/>
    <property type="molecule type" value="Genomic_DNA"/>
</dbReference>
<organism evidence="4 5">
    <name type="scientific">Cohnella silvisoli</name>
    <dbReference type="NCBI Taxonomy" id="2873699"/>
    <lineage>
        <taxon>Bacteria</taxon>
        <taxon>Bacillati</taxon>
        <taxon>Bacillota</taxon>
        <taxon>Bacilli</taxon>
        <taxon>Bacillales</taxon>
        <taxon>Paenibacillaceae</taxon>
        <taxon>Cohnella</taxon>
    </lineage>
</organism>